<keyword evidence="1" id="KW-1133">Transmembrane helix</keyword>
<comment type="caution">
    <text evidence="2">The sequence shown here is derived from an EMBL/GenBank/DDBJ whole genome shotgun (WGS) entry which is preliminary data.</text>
</comment>
<protein>
    <submittedName>
        <fullName evidence="2">Uncharacterized protein</fullName>
    </submittedName>
</protein>
<feature type="transmembrane region" description="Helical" evidence="1">
    <location>
        <begin position="30"/>
        <end position="51"/>
    </location>
</feature>
<keyword evidence="1" id="KW-0472">Membrane</keyword>
<organism evidence="2 3">
    <name type="scientific">Pantoea latae</name>
    <dbReference type="NCBI Taxonomy" id="1964541"/>
    <lineage>
        <taxon>Bacteria</taxon>
        <taxon>Pseudomonadati</taxon>
        <taxon>Pseudomonadota</taxon>
        <taxon>Gammaproteobacteria</taxon>
        <taxon>Enterobacterales</taxon>
        <taxon>Erwiniaceae</taxon>
        <taxon>Pantoea</taxon>
    </lineage>
</organism>
<dbReference type="OrthoDB" id="6477852at2"/>
<feature type="transmembrane region" description="Helical" evidence="1">
    <location>
        <begin position="6"/>
        <end position="23"/>
    </location>
</feature>
<evidence type="ECO:0000313" key="2">
    <source>
        <dbReference type="EMBL" id="OQP34070.1"/>
    </source>
</evidence>
<proteinExistence type="predicted"/>
<accession>A0A1V9DJQ9</accession>
<evidence type="ECO:0000256" key="1">
    <source>
        <dbReference type="SAM" id="Phobius"/>
    </source>
</evidence>
<name>A0A1V9DJQ9_9GAMM</name>
<gene>
    <name evidence="2" type="ORF">B2J69_09810</name>
</gene>
<keyword evidence="3" id="KW-1185">Reference proteome</keyword>
<reference evidence="2 3" key="1">
    <citation type="submission" date="2017-02" db="EMBL/GenBank/DDBJ databases">
        <title>Whole genome shotgun sequence of Pantoea agglomerans strain AS1 isolated from a cycad, Zamia floridana in Central Florida, USA.</title>
        <authorList>
            <person name="Lata P."/>
            <person name="Govindarajan S."/>
            <person name="Qi F."/>
            <person name="Li J.-L."/>
            <person name="Maurya S.K."/>
            <person name="Sahoo M.K."/>
        </authorList>
    </citation>
    <scope>NUCLEOTIDE SEQUENCE [LARGE SCALE GENOMIC DNA]</scope>
    <source>
        <strain evidence="2 3">AS1</strain>
    </source>
</reference>
<evidence type="ECO:0000313" key="3">
    <source>
        <dbReference type="Proteomes" id="UP000192769"/>
    </source>
</evidence>
<dbReference type="Proteomes" id="UP000192769">
    <property type="component" value="Unassembled WGS sequence"/>
</dbReference>
<dbReference type="AlphaFoldDB" id="A0A1V9DJQ9"/>
<dbReference type="RefSeq" id="WP_081138828.1">
    <property type="nucleotide sequence ID" value="NZ_MWUE01000014.1"/>
</dbReference>
<dbReference type="EMBL" id="MWUE01000014">
    <property type="protein sequence ID" value="OQP34070.1"/>
    <property type="molecule type" value="Genomic_DNA"/>
</dbReference>
<sequence>MTSLWIVTLAAFALLALIIVVLIRTTRLRAWQGVLLFLLPLLLANMLWFSWLKPQQQRAAQQQAAIDYLAQTPGYRVLQTQEPALWQLLVQELQHRVRRGETPQQAAGELRGWLADVINQRLMRAPDSAVVNYIRVSVSAMQALGQRDPQLCFRFLYPQVSGGVNLVTTLSPSLNAQDAAAMEQLLLASRGAEVPVDQPQAQQDLQRIVATLYKKWGDKLQQLNMPADTAVDRSSMCAMSVDLYSAILALPDKQAANLLRRMVALSG</sequence>
<keyword evidence="1" id="KW-0812">Transmembrane</keyword>